<dbReference type="EMBL" id="CP026538">
    <property type="protein sequence ID" value="QAZ66272.1"/>
    <property type="molecule type" value="Genomic_DNA"/>
</dbReference>
<name>A0A4V0YQH0_9BACT</name>
<dbReference type="Gene3D" id="3.30.70.270">
    <property type="match status" value="1"/>
</dbReference>
<accession>A0A4V0YQH0</accession>
<keyword evidence="7" id="KW-1185">Reference proteome</keyword>
<dbReference type="NCBIfam" id="TIGR00254">
    <property type="entry name" value="GGDEF"/>
    <property type="match status" value="1"/>
</dbReference>
<dbReference type="RefSeq" id="WP_129349392.1">
    <property type="nucleotide sequence ID" value="NZ_CP026538.1"/>
</dbReference>
<dbReference type="PROSITE" id="PS50110">
    <property type="entry name" value="RESPONSE_REGULATORY"/>
    <property type="match status" value="1"/>
</dbReference>
<evidence type="ECO:0000259" key="4">
    <source>
        <dbReference type="PROSITE" id="PS50110"/>
    </source>
</evidence>
<dbReference type="SUPFAM" id="SSF55073">
    <property type="entry name" value="Nucleotide cyclase"/>
    <property type="match status" value="1"/>
</dbReference>
<proteinExistence type="predicted"/>
<dbReference type="InterPro" id="IPR029787">
    <property type="entry name" value="Nucleotide_cyclase"/>
</dbReference>
<dbReference type="GO" id="GO:0052621">
    <property type="term" value="F:diguanylate cyclase activity"/>
    <property type="evidence" value="ECO:0007669"/>
    <property type="project" value="UniProtKB-EC"/>
</dbReference>
<dbReference type="InterPro" id="IPR043128">
    <property type="entry name" value="Rev_trsase/Diguanyl_cyclase"/>
</dbReference>
<evidence type="ECO:0000313" key="7">
    <source>
        <dbReference type="Proteomes" id="UP000293296"/>
    </source>
</evidence>
<sequence>MTQRKILPQGLRGLRSLHILVAEDDRFAREQLSLLLSRFAGRVTTAADGMEGLDAFKYDRPDIVITDINMPRLSGLDMAQAIKAMDPSVPVILVTAHSDAQFFLRSIDIGIDGYVIKPLDADSLLTLLAKQAAVLLEARAAEARAGMFRFILDINPNFILTLGGESLDYVNRTFLDFLGATDLAALRGGRHAGRVLELDGRAFDPADLAWTKLLDQREGRTHQAVFAPPPASGERERTFLVSAVGFPELDRTIITFTDITPLAEERRILRIRAATDALTGIANRAGLAEALEREFHRSQRHGVSLSIIIFDIDHFKNVNDVYGHPAGDAVLAELTRLVATHVRDHDTFGRYGGEEFLIIAPGTDVAEAAKLAERLRGDVARHGFPAVGSLTCSFGVAVAGPDDTPDSLVARADTALYDAKQSGRDRVVAR</sequence>
<protein>
    <recommendedName>
        <fullName evidence="1">diguanylate cyclase</fullName>
        <ecNumber evidence="1">2.7.7.65</ecNumber>
    </recommendedName>
</protein>
<dbReference type="InterPro" id="IPR011006">
    <property type="entry name" value="CheY-like_superfamily"/>
</dbReference>
<dbReference type="InterPro" id="IPR050469">
    <property type="entry name" value="Diguanylate_Cyclase"/>
</dbReference>
<comment type="catalytic activity">
    <reaction evidence="2">
        <text>2 GTP = 3',3'-c-di-GMP + 2 diphosphate</text>
        <dbReference type="Rhea" id="RHEA:24898"/>
        <dbReference type="ChEBI" id="CHEBI:33019"/>
        <dbReference type="ChEBI" id="CHEBI:37565"/>
        <dbReference type="ChEBI" id="CHEBI:58805"/>
        <dbReference type="EC" id="2.7.7.65"/>
    </reaction>
</comment>
<dbReference type="SMART" id="SM00267">
    <property type="entry name" value="GGDEF"/>
    <property type="match status" value="1"/>
</dbReference>
<feature type="domain" description="Response regulatory" evidence="4">
    <location>
        <begin position="18"/>
        <end position="132"/>
    </location>
</feature>
<dbReference type="GO" id="GO:0000160">
    <property type="term" value="P:phosphorelay signal transduction system"/>
    <property type="evidence" value="ECO:0007669"/>
    <property type="project" value="InterPro"/>
</dbReference>
<dbReference type="InterPro" id="IPR001789">
    <property type="entry name" value="Sig_transdc_resp-reg_receiver"/>
</dbReference>
<dbReference type="Pfam" id="PF00072">
    <property type="entry name" value="Response_reg"/>
    <property type="match status" value="1"/>
</dbReference>
<evidence type="ECO:0000256" key="1">
    <source>
        <dbReference type="ARBA" id="ARBA00012528"/>
    </source>
</evidence>
<dbReference type="Proteomes" id="UP000293296">
    <property type="component" value="Chromosome"/>
</dbReference>
<dbReference type="GO" id="GO:0043709">
    <property type="term" value="P:cell adhesion involved in single-species biofilm formation"/>
    <property type="evidence" value="ECO:0007669"/>
    <property type="project" value="TreeGrafter"/>
</dbReference>
<gene>
    <name evidence="6" type="ORF">C3Y92_03050</name>
</gene>
<dbReference type="FunFam" id="3.30.70.270:FF:000001">
    <property type="entry name" value="Diguanylate cyclase domain protein"/>
    <property type="match status" value="1"/>
</dbReference>
<feature type="modified residue" description="4-aspartylphosphate" evidence="3">
    <location>
        <position position="67"/>
    </location>
</feature>
<keyword evidence="3" id="KW-0597">Phosphoprotein</keyword>
<evidence type="ECO:0000313" key="6">
    <source>
        <dbReference type="EMBL" id="QAZ66272.1"/>
    </source>
</evidence>
<feature type="domain" description="GGDEF" evidence="5">
    <location>
        <begin position="303"/>
        <end position="430"/>
    </location>
</feature>
<dbReference type="KEGG" id="dcb:C3Y92_03050"/>
<evidence type="ECO:0000256" key="2">
    <source>
        <dbReference type="ARBA" id="ARBA00034247"/>
    </source>
</evidence>
<dbReference type="CDD" id="cd01949">
    <property type="entry name" value="GGDEF"/>
    <property type="match status" value="1"/>
</dbReference>
<dbReference type="SMART" id="SM00448">
    <property type="entry name" value="REC"/>
    <property type="match status" value="1"/>
</dbReference>
<evidence type="ECO:0000259" key="5">
    <source>
        <dbReference type="PROSITE" id="PS50887"/>
    </source>
</evidence>
<dbReference type="GO" id="GO:1902201">
    <property type="term" value="P:negative regulation of bacterial-type flagellum-dependent cell motility"/>
    <property type="evidence" value="ECO:0007669"/>
    <property type="project" value="TreeGrafter"/>
</dbReference>
<dbReference type="EC" id="2.7.7.65" evidence="1"/>
<dbReference type="SUPFAM" id="SSF52172">
    <property type="entry name" value="CheY-like"/>
    <property type="match status" value="1"/>
</dbReference>
<dbReference type="PROSITE" id="PS50887">
    <property type="entry name" value="GGDEF"/>
    <property type="match status" value="1"/>
</dbReference>
<dbReference type="AlphaFoldDB" id="A0A4V0YQH0"/>
<reference evidence="6 7" key="1">
    <citation type="submission" date="2018-02" db="EMBL/GenBank/DDBJ databases">
        <title>Genome sequence of Desulfovibrio carbinolicus DSM 3852.</title>
        <authorList>
            <person name="Wilbanks E."/>
            <person name="Skennerton C.T."/>
            <person name="Orphan V.J."/>
        </authorList>
    </citation>
    <scope>NUCLEOTIDE SEQUENCE [LARGE SCALE GENOMIC DNA]</scope>
    <source>
        <strain evidence="6 7">DSM 3852</strain>
    </source>
</reference>
<dbReference type="CDD" id="cd17536">
    <property type="entry name" value="REC_YesN-like"/>
    <property type="match status" value="1"/>
</dbReference>
<dbReference type="InterPro" id="IPR000160">
    <property type="entry name" value="GGDEF_dom"/>
</dbReference>
<dbReference type="OrthoDB" id="9812260at2"/>
<evidence type="ECO:0000256" key="3">
    <source>
        <dbReference type="PROSITE-ProRule" id="PRU00169"/>
    </source>
</evidence>
<dbReference type="PANTHER" id="PTHR45138">
    <property type="entry name" value="REGULATORY COMPONENTS OF SENSORY TRANSDUCTION SYSTEM"/>
    <property type="match status" value="1"/>
</dbReference>
<dbReference type="Pfam" id="PF00990">
    <property type="entry name" value="GGDEF"/>
    <property type="match status" value="1"/>
</dbReference>
<dbReference type="GO" id="GO:0005886">
    <property type="term" value="C:plasma membrane"/>
    <property type="evidence" value="ECO:0007669"/>
    <property type="project" value="TreeGrafter"/>
</dbReference>
<dbReference type="PANTHER" id="PTHR45138:SF9">
    <property type="entry name" value="DIGUANYLATE CYCLASE DGCM-RELATED"/>
    <property type="match status" value="1"/>
</dbReference>
<dbReference type="Gene3D" id="3.40.50.2300">
    <property type="match status" value="1"/>
</dbReference>
<organism evidence="6 7">
    <name type="scientific">Solidesulfovibrio carbinolicus</name>
    <dbReference type="NCBI Taxonomy" id="296842"/>
    <lineage>
        <taxon>Bacteria</taxon>
        <taxon>Pseudomonadati</taxon>
        <taxon>Thermodesulfobacteriota</taxon>
        <taxon>Desulfovibrionia</taxon>
        <taxon>Desulfovibrionales</taxon>
        <taxon>Desulfovibrionaceae</taxon>
        <taxon>Solidesulfovibrio</taxon>
    </lineage>
</organism>